<accession>A0A2T0FEY1</accession>
<feature type="transmembrane region" description="Helical" evidence="1">
    <location>
        <begin position="37"/>
        <end position="55"/>
    </location>
</feature>
<proteinExistence type="predicted"/>
<comment type="caution">
    <text evidence="2">The sequence shown here is derived from an EMBL/GenBank/DDBJ whole genome shotgun (WGS) entry which is preliminary data.</text>
</comment>
<reference evidence="2 3" key="1">
    <citation type="submission" date="2017-04" db="EMBL/GenBank/DDBJ databases">
        <title>Genome sequencing of [Candida] sorbophila.</title>
        <authorList>
            <person name="Ahn J.O."/>
        </authorList>
    </citation>
    <scope>NUCLEOTIDE SEQUENCE [LARGE SCALE GENOMIC DNA]</scope>
    <source>
        <strain evidence="2 3">DS02</strain>
    </source>
</reference>
<sequence>MAVLELIVYWVGLGLGFLYTLARSIVEALSSGDTAGLTRILVSLSVVYLVLLIVHRTVRMLWSSFVVLFKLAVLALLLSTGVYVYTNGATETMNAAQELARDLYAQVGSASSTLQSSYQAHGYAKHLFQQAKAAF</sequence>
<dbReference type="EMBL" id="NDIQ01000001">
    <property type="protein sequence ID" value="PRT53551.1"/>
    <property type="molecule type" value="Genomic_DNA"/>
</dbReference>
<keyword evidence="3" id="KW-1185">Reference proteome</keyword>
<feature type="transmembrane region" description="Helical" evidence="1">
    <location>
        <begin position="61"/>
        <end position="85"/>
    </location>
</feature>
<feature type="transmembrane region" description="Helical" evidence="1">
    <location>
        <begin position="6"/>
        <end position="25"/>
    </location>
</feature>
<evidence type="ECO:0000313" key="2">
    <source>
        <dbReference type="EMBL" id="PRT53551.1"/>
    </source>
</evidence>
<dbReference type="Proteomes" id="UP000238350">
    <property type="component" value="Unassembled WGS sequence"/>
</dbReference>
<protein>
    <submittedName>
        <fullName evidence="2">Uncharacterized protein</fullName>
    </submittedName>
</protein>
<dbReference type="AlphaFoldDB" id="A0A2T0FEY1"/>
<keyword evidence="1" id="KW-0472">Membrane</keyword>
<dbReference type="RefSeq" id="XP_024663497.1">
    <property type="nucleotide sequence ID" value="XM_024807729.1"/>
</dbReference>
<evidence type="ECO:0000256" key="1">
    <source>
        <dbReference type="SAM" id="Phobius"/>
    </source>
</evidence>
<keyword evidence="1" id="KW-1133">Transmembrane helix</keyword>
<organism evidence="2 3">
    <name type="scientific">Wickerhamiella sorbophila</name>
    <dbReference type="NCBI Taxonomy" id="45607"/>
    <lineage>
        <taxon>Eukaryota</taxon>
        <taxon>Fungi</taxon>
        <taxon>Dikarya</taxon>
        <taxon>Ascomycota</taxon>
        <taxon>Saccharomycotina</taxon>
        <taxon>Dipodascomycetes</taxon>
        <taxon>Dipodascales</taxon>
        <taxon>Trichomonascaceae</taxon>
        <taxon>Wickerhamiella</taxon>
    </lineage>
</organism>
<name>A0A2T0FEY1_9ASCO</name>
<evidence type="ECO:0000313" key="3">
    <source>
        <dbReference type="Proteomes" id="UP000238350"/>
    </source>
</evidence>
<keyword evidence="1" id="KW-0812">Transmembrane</keyword>
<dbReference type="GeneID" id="36514920"/>
<gene>
    <name evidence="2" type="ORF">B9G98_01171</name>
</gene>